<dbReference type="EMBL" id="CP115174">
    <property type="protein sequence ID" value="WBO20693.1"/>
    <property type="molecule type" value="Genomic_DNA"/>
</dbReference>
<dbReference type="Pfam" id="PF05930">
    <property type="entry name" value="Phage_AlpA"/>
    <property type="match status" value="1"/>
</dbReference>
<proteinExistence type="predicted"/>
<dbReference type="InterPro" id="IPR052931">
    <property type="entry name" value="Prophage_regulatory_activator"/>
</dbReference>
<protein>
    <submittedName>
        <fullName evidence="1">AlpA family phage regulatory protein</fullName>
    </submittedName>
</protein>
<dbReference type="RefSeq" id="WP_270075343.1">
    <property type="nucleotide sequence ID" value="NZ_CP115174.1"/>
</dbReference>
<sequence length="74" mass="8439">MAEPPDHILRIRAVLDRTGLTRSTVYRKMEAGTFPRQIAISTRCVGWREAAVGEWLANPYFYEAANDNTEARAR</sequence>
<keyword evidence="2" id="KW-1185">Reference proteome</keyword>
<dbReference type="InterPro" id="IPR010260">
    <property type="entry name" value="AlpA"/>
</dbReference>
<dbReference type="PANTHER" id="PTHR36154">
    <property type="entry name" value="DNA-BINDING TRANSCRIPTIONAL ACTIVATOR ALPA"/>
    <property type="match status" value="1"/>
</dbReference>
<name>A0ABY7NGP1_9SPHN</name>
<gene>
    <name evidence="1" type="ORF">PBT88_10730</name>
</gene>
<dbReference type="PANTHER" id="PTHR36154:SF1">
    <property type="entry name" value="DNA-BINDING TRANSCRIPTIONAL ACTIVATOR ALPA"/>
    <property type="match status" value="1"/>
</dbReference>
<dbReference type="Gene3D" id="1.10.238.160">
    <property type="match status" value="1"/>
</dbReference>
<evidence type="ECO:0000313" key="1">
    <source>
        <dbReference type="EMBL" id="WBO20693.1"/>
    </source>
</evidence>
<evidence type="ECO:0000313" key="2">
    <source>
        <dbReference type="Proteomes" id="UP001210865"/>
    </source>
</evidence>
<reference evidence="1 2" key="1">
    <citation type="submission" date="2022-12" db="EMBL/GenBank/DDBJ databases">
        <title>Sphingomonas abieness sp. nov., an endophytic bacterium isolated from Abies koreana.</title>
        <authorList>
            <person name="Jiang L."/>
            <person name="Lee J."/>
        </authorList>
    </citation>
    <scope>NUCLEOTIDE SEQUENCE [LARGE SCALE GENOMIC DNA]</scope>
    <source>
        <strain evidence="2">PAMB 00755</strain>
    </source>
</reference>
<dbReference type="Proteomes" id="UP001210865">
    <property type="component" value="Chromosome"/>
</dbReference>
<accession>A0ABY7NGP1</accession>
<organism evidence="1 2">
    <name type="scientific">Sphingomonas abietis</name>
    <dbReference type="NCBI Taxonomy" id="3012344"/>
    <lineage>
        <taxon>Bacteria</taxon>
        <taxon>Pseudomonadati</taxon>
        <taxon>Pseudomonadota</taxon>
        <taxon>Alphaproteobacteria</taxon>
        <taxon>Sphingomonadales</taxon>
        <taxon>Sphingomonadaceae</taxon>
        <taxon>Sphingomonas</taxon>
    </lineage>
</organism>